<proteinExistence type="predicted"/>
<reference evidence="2" key="2">
    <citation type="submission" date="2022-06" db="UniProtKB">
        <authorList>
            <consortium name="EnsemblMetazoa"/>
        </authorList>
    </citation>
    <scope>IDENTIFICATION</scope>
    <source>
        <strain evidence="2">DF5081</strain>
    </source>
</reference>
<evidence type="ECO:0000313" key="2">
    <source>
        <dbReference type="EnsemblMetazoa" id="CJA32860.1"/>
    </source>
</evidence>
<feature type="region of interest" description="Disordered" evidence="1">
    <location>
        <begin position="44"/>
        <end position="71"/>
    </location>
</feature>
<name>A0A8R1EG09_CAEJA</name>
<dbReference type="AlphaFoldDB" id="A0A8R1EG09"/>
<protein>
    <submittedName>
        <fullName evidence="2">Uncharacterized protein</fullName>
    </submittedName>
</protein>
<dbReference type="EnsemblMetazoa" id="CJA32860.1">
    <property type="protein sequence ID" value="CJA32860.1"/>
    <property type="gene ID" value="WBGene00208707"/>
</dbReference>
<accession>A0A8R1EG09</accession>
<organism evidence="2 3">
    <name type="scientific">Caenorhabditis japonica</name>
    <dbReference type="NCBI Taxonomy" id="281687"/>
    <lineage>
        <taxon>Eukaryota</taxon>
        <taxon>Metazoa</taxon>
        <taxon>Ecdysozoa</taxon>
        <taxon>Nematoda</taxon>
        <taxon>Chromadorea</taxon>
        <taxon>Rhabditida</taxon>
        <taxon>Rhabditina</taxon>
        <taxon>Rhabditomorpha</taxon>
        <taxon>Rhabditoidea</taxon>
        <taxon>Rhabditidae</taxon>
        <taxon>Peloderinae</taxon>
        <taxon>Caenorhabditis</taxon>
    </lineage>
</organism>
<keyword evidence="3" id="KW-1185">Reference proteome</keyword>
<dbReference type="Proteomes" id="UP000005237">
    <property type="component" value="Unassembled WGS sequence"/>
</dbReference>
<feature type="compositionally biased region" description="Basic and acidic residues" evidence="1">
    <location>
        <begin position="59"/>
        <end position="71"/>
    </location>
</feature>
<reference evidence="3" key="1">
    <citation type="submission" date="2010-08" db="EMBL/GenBank/DDBJ databases">
        <authorList>
            <consortium name="Caenorhabditis japonica Sequencing Consortium"/>
            <person name="Wilson R.K."/>
        </authorList>
    </citation>
    <scope>NUCLEOTIDE SEQUENCE [LARGE SCALE GENOMIC DNA]</scope>
    <source>
        <strain evidence="3">DF5081</strain>
    </source>
</reference>
<sequence>MKNEPATIYPFFVWSQTNKWAGFRVSFSCRNSIENTILGLSRDQLGGESTIPHNSQVQERNERNKAKDKRC</sequence>
<evidence type="ECO:0000256" key="1">
    <source>
        <dbReference type="SAM" id="MobiDB-lite"/>
    </source>
</evidence>
<evidence type="ECO:0000313" key="3">
    <source>
        <dbReference type="Proteomes" id="UP000005237"/>
    </source>
</evidence>